<dbReference type="GO" id="GO:0005198">
    <property type="term" value="F:structural molecule activity"/>
    <property type="evidence" value="ECO:0007669"/>
    <property type="project" value="InterPro"/>
</dbReference>
<comment type="caution">
    <text evidence="11">The sequence shown here is derived from an EMBL/GenBank/DDBJ whole genome shotgun (WGS) entry which is preliminary data.</text>
</comment>
<protein>
    <submittedName>
        <fullName evidence="11">Keratin, type I cytoskeletal 18</fullName>
    </submittedName>
</protein>
<comment type="subunit">
    <text evidence="6">Heterotetramer of two type I and two type II keratins. Keratin-18 associates with keratin-8.</text>
</comment>
<comment type="function">
    <text evidence="5">When phosphorylated, plays a role in filament reorganization.</text>
</comment>
<keyword evidence="4 8" id="KW-0175">Coiled coil</keyword>
<dbReference type="FunFam" id="1.20.5.1160:FF:000002">
    <property type="entry name" value="Type I keratin 10"/>
    <property type="match status" value="1"/>
</dbReference>
<dbReference type="InterPro" id="IPR039008">
    <property type="entry name" value="IF_rod_dom"/>
</dbReference>
<feature type="coiled-coil region" evidence="8">
    <location>
        <begin position="297"/>
        <end position="331"/>
    </location>
</feature>
<dbReference type="PROSITE" id="PS51842">
    <property type="entry name" value="IF_ROD_2"/>
    <property type="match status" value="2"/>
</dbReference>
<dbReference type="FunFam" id="1.20.5.170:FF:000002">
    <property type="entry name" value="Type I keratin KA11"/>
    <property type="match status" value="1"/>
</dbReference>
<name>A0AA47M5R7_MERPO</name>
<dbReference type="Proteomes" id="UP001174136">
    <property type="component" value="Unassembled WGS sequence"/>
</dbReference>
<evidence type="ECO:0000256" key="9">
    <source>
        <dbReference type="SAM" id="MobiDB-lite"/>
    </source>
</evidence>
<evidence type="ECO:0000256" key="3">
    <source>
        <dbReference type="ARBA" id="ARBA00022754"/>
    </source>
</evidence>
<evidence type="ECO:0000256" key="2">
    <source>
        <dbReference type="ARBA" id="ARBA00022744"/>
    </source>
</evidence>
<dbReference type="InterPro" id="IPR002957">
    <property type="entry name" value="Keratin_I"/>
</dbReference>
<evidence type="ECO:0000256" key="1">
    <source>
        <dbReference type="ARBA" id="ARBA00022553"/>
    </source>
</evidence>
<evidence type="ECO:0000256" key="7">
    <source>
        <dbReference type="RuleBase" id="RU000685"/>
    </source>
</evidence>
<dbReference type="SMART" id="SM01391">
    <property type="entry name" value="Filament"/>
    <property type="match status" value="2"/>
</dbReference>
<dbReference type="Gene3D" id="1.20.5.170">
    <property type="match status" value="2"/>
</dbReference>
<feature type="region of interest" description="Disordered" evidence="9">
    <location>
        <begin position="1"/>
        <end position="23"/>
    </location>
</feature>
<feature type="coiled-coil region" evidence="8">
    <location>
        <begin position="357"/>
        <end position="398"/>
    </location>
</feature>
<dbReference type="EMBL" id="JAOPHQ010005721">
    <property type="protein sequence ID" value="KAK0134233.1"/>
    <property type="molecule type" value="Genomic_DNA"/>
</dbReference>
<feature type="coiled-coil region" evidence="8">
    <location>
        <begin position="204"/>
        <end position="231"/>
    </location>
</feature>
<keyword evidence="2" id="KW-0416">Keratin</keyword>
<dbReference type="Pfam" id="PF00038">
    <property type="entry name" value="Filament"/>
    <property type="match status" value="2"/>
</dbReference>
<evidence type="ECO:0000313" key="11">
    <source>
        <dbReference type="EMBL" id="KAK0134233.1"/>
    </source>
</evidence>
<dbReference type="GO" id="GO:0045104">
    <property type="term" value="P:intermediate filament cytoskeleton organization"/>
    <property type="evidence" value="ECO:0007669"/>
    <property type="project" value="TreeGrafter"/>
</dbReference>
<evidence type="ECO:0000313" key="12">
    <source>
        <dbReference type="Proteomes" id="UP001174136"/>
    </source>
</evidence>
<comment type="similarity">
    <text evidence="7">Belongs to the intermediate filament family.</text>
</comment>
<evidence type="ECO:0000256" key="5">
    <source>
        <dbReference type="ARBA" id="ARBA00037340"/>
    </source>
</evidence>
<dbReference type="PROSITE" id="PS00226">
    <property type="entry name" value="IF_ROD_1"/>
    <property type="match status" value="1"/>
</dbReference>
<keyword evidence="3 7" id="KW-0403">Intermediate filament</keyword>
<evidence type="ECO:0000256" key="8">
    <source>
        <dbReference type="SAM" id="Coils"/>
    </source>
</evidence>
<organism evidence="11 12">
    <name type="scientific">Merluccius polli</name>
    <name type="common">Benguela hake</name>
    <name type="synonym">Merluccius cadenati</name>
    <dbReference type="NCBI Taxonomy" id="89951"/>
    <lineage>
        <taxon>Eukaryota</taxon>
        <taxon>Metazoa</taxon>
        <taxon>Chordata</taxon>
        <taxon>Craniata</taxon>
        <taxon>Vertebrata</taxon>
        <taxon>Euteleostomi</taxon>
        <taxon>Actinopterygii</taxon>
        <taxon>Neopterygii</taxon>
        <taxon>Teleostei</taxon>
        <taxon>Neoteleostei</taxon>
        <taxon>Acanthomorphata</taxon>
        <taxon>Zeiogadaria</taxon>
        <taxon>Gadariae</taxon>
        <taxon>Gadiformes</taxon>
        <taxon>Gadoidei</taxon>
        <taxon>Merlucciidae</taxon>
        <taxon>Merluccius</taxon>
    </lineage>
</organism>
<dbReference type="Gene3D" id="1.20.5.500">
    <property type="entry name" value="Single helix bin"/>
    <property type="match status" value="2"/>
</dbReference>
<evidence type="ECO:0000259" key="10">
    <source>
        <dbReference type="PROSITE" id="PS51842"/>
    </source>
</evidence>
<gene>
    <name evidence="11" type="primary">krt18_3</name>
    <name evidence="11" type="ORF">N1851_030205</name>
</gene>
<keyword evidence="1" id="KW-0597">Phosphoprotein</keyword>
<dbReference type="GO" id="GO:0045095">
    <property type="term" value="C:keratin filament"/>
    <property type="evidence" value="ECO:0007669"/>
    <property type="project" value="TreeGrafter"/>
</dbReference>
<dbReference type="AlphaFoldDB" id="A0AA47M5R7"/>
<feature type="domain" description="IF rod" evidence="10">
    <location>
        <begin position="95"/>
        <end position="406"/>
    </location>
</feature>
<reference evidence="11" key="1">
    <citation type="journal article" date="2023" name="Front. Mar. Sci.">
        <title>A new Merluccius polli reference genome to investigate the effects of global change in West African waters.</title>
        <authorList>
            <person name="Mateo J.L."/>
            <person name="Blanco-Fernandez C."/>
            <person name="Garcia-Vazquez E."/>
            <person name="Machado-Schiaffino G."/>
        </authorList>
    </citation>
    <scope>NUCLEOTIDE SEQUENCE</scope>
    <source>
        <strain evidence="11">C29</strain>
        <tissue evidence="11">Fin</tissue>
    </source>
</reference>
<dbReference type="PANTHER" id="PTHR23239">
    <property type="entry name" value="INTERMEDIATE FILAMENT"/>
    <property type="match status" value="1"/>
</dbReference>
<dbReference type="FunFam" id="1.20.5.500:FF:000001">
    <property type="entry name" value="Type II keratin 23"/>
    <property type="match status" value="1"/>
</dbReference>
<dbReference type="InterPro" id="IPR018039">
    <property type="entry name" value="IF_conserved"/>
</dbReference>
<feature type="coiled-coil region" evidence="8">
    <location>
        <begin position="99"/>
        <end position="133"/>
    </location>
</feature>
<dbReference type="PRINTS" id="PR01248">
    <property type="entry name" value="TYPE1KERATIN"/>
</dbReference>
<dbReference type="SUPFAM" id="SSF64593">
    <property type="entry name" value="Intermediate filament protein, coiled coil region"/>
    <property type="match status" value="4"/>
</dbReference>
<keyword evidence="12" id="KW-1185">Reference proteome</keyword>
<feature type="domain" description="IF rod" evidence="10">
    <location>
        <begin position="475"/>
        <end position="787"/>
    </location>
</feature>
<dbReference type="PANTHER" id="PTHR23239:SF349">
    <property type="entry name" value="KERATIN, TYPE I CYTOSKELETAL 18"/>
    <property type="match status" value="1"/>
</dbReference>
<evidence type="ECO:0000256" key="6">
    <source>
        <dbReference type="ARBA" id="ARBA00038630"/>
    </source>
</evidence>
<proteinExistence type="inferred from homology"/>
<dbReference type="Gene3D" id="1.20.5.1160">
    <property type="entry name" value="Vasodilator-stimulated phosphoprotein"/>
    <property type="match status" value="2"/>
</dbReference>
<accession>A0AA47M5R7</accession>
<feature type="coiled-coil region" evidence="8">
    <location>
        <begin position="472"/>
        <end position="513"/>
    </location>
</feature>
<evidence type="ECO:0000256" key="4">
    <source>
        <dbReference type="ARBA" id="ARBA00023054"/>
    </source>
</evidence>
<sequence length="831" mass="94075">MSYQKTSYSVRSSSSNRVPSGQVSITRTSAVPVRAASIYGGAGGQGSRISTSYQSSVRSSGMGAGMGLASGMGGGLSSSMQVSSSGESGHIMGNEKFAMQNLNDRLASYLETVRNLEQANGTLEIKIREAMEKSGPDFRDYSKYQAILDDLRRKVFDATVDNARLVLQIDNARLAADDFRVKFESEYTIRQSVEADIVGLRKLIDDTNMGRMNLESEIEALKEELIHLKKNHDNDVMELRSQVSQSGVQVDVDAPKGQDLAQIMAEIRSKYEKMALKNQEDLKAWHESQITVVQTEVSQNTEALKGAQIEINDLRRQLQTMEIELESQRSLKLSLEGSLRDTEMRFNMEIEAHNRIILGLESELTQLRGNIQNQTQEYEALLNMKMKLEAEIATYRRLLDGGDFKLQDALEQQKMTKMTKVMTVTQHMVDGKVVSSSTETKNLISTFNSRQFGSGMIYNYQCLESSSGCFITDNMKTTMQNLNNRLENYVEKVKNLERANTKLERQIIEFLQKRGPGTERDYSKYKATIADLKSKIFNMNNGIAGHFIALENAEIEALAFQVKMEYERRMRQAVEADVSGIRKMLDDTNIICLHLESDVESRAEERATLMKYHKAELAELQAQIMQNGVQVEIDAPKGQDLANIMEEMRAKYERIVLKNQEELKSWHESRITEVQEQVTQNTTALKDANSQLSENRRTYQTMDIELQSILSLKDALEASLWDTEMRNNMEIEKYNKIILRLKEELTGISSSTQQQTSKYQILLNIKMNLEAEITEYRRLLGGEPYHKYSSGVEEYKKTIQTQVVTITQTLVDGKVVSESKDVALGGQEVSL</sequence>